<keyword evidence="1" id="KW-0597">Phosphoprotein</keyword>
<reference evidence="8" key="2">
    <citation type="submission" date="2021-12" db="EMBL/GenBank/DDBJ databases">
        <title>Resequencing data analysis of finger millet.</title>
        <authorList>
            <person name="Hatakeyama M."/>
            <person name="Aluri S."/>
            <person name="Balachadran M.T."/>
            <person name="Sivarajan S.R."/>
            <person name="Poveda L."/>
            <person name="Shimizu-Inatsugi R."/>
            <person name="Schlapbach R."/>
            <person name="Sreeman S.M."/>
            <person name="Shimizu K.K."/>
        </authorList>
    </citation>
    <scope>NUCLEOTIDE SEQUENCE</scope>
</reference>
<evidence type="ECO:0000256" key="2">
    <source>
        <dbReference type="ARBA" id="ARBA00022679"/>
    </source>
</evidence>
<proteinExistence type="predicted"/>
<evidence type="ECO:0000313" key="8">
    <source>
        <dbReference type="EMBL" id="GJM84590.1"/>
    </source>
</evidence>
<dbReference type="PROSITE" id="PS50011">
    <property type="entry name" value="PROTEIN_KINASE_DOM"/>
    <property type="match status" value="1"/>
</dbReference>
<keyword evidence="4" id="KW-0418">Kinase</keyword>
<reference evidence="8" key="1">
    <citation type="journal article" date="2018" name="DNA Res.">
        <title>Multiple hybrid de novo genome assembly of finger millet, an orphan allotetraploid crop.</title>
        <authorList>
            <person name="Hatakeyama M."/>
            <person name="Aluri S."/>
            <person name="Balachadran M.T."/>
            <person name="Sivarajan S.R."/>
            <person name="Patrignani A."/>
            <person name="Gruter S."/>
            <person name="Poveda L."/>
            <person name="Shimizu-Inatsugi R."/>
            <person name="Baeten J."/>
            <person name="Francoijs K.J."/>
            <person name="Nataraja K.N."/>
            <person name="Reddy Y.A.N."/>
            <person name="Phadnis S."/>
            <person name="Ravikumar R.L."/>
            <person name="Schlapbach R."/>
            <person name="Sreeman S.M."/>
            <person name="Shimizu K.K."/>
        </authorList>
    </citation>
    <scope>NUCLEOTIDE SEQUENCE</scope>
</reference>
<sequence length="176" mass="19922">MMAADVPDDELKHNEPRGVKVKRSDRMGSRRWVLAAVSIRDDDAVEVPELTLRELNNATLSFSNERLIGEGFRSTVFRASLRGGKDAVAKRIDLRPYGAAVASDYKRHVSAASWLRHENVVRLLGYSIITAEEIVLIYELATMGTLHDVLHGMHFIPKSTRSKSWPPSFERKKKEH</sequence>
<dbReference type="AlphaFoldDB" id="A0AAV5BG33"/>
<evidence type="ECO:0000256" key="4">
    <source>
        <dbReference type="ARBA" id="ARBA00022777"/>
    </source>
</evidence>
<dbReference type="PANTHER" id="PTHR47983">
    <property type="entry name" value="PTO-INTERACTING PROTEIN 1-LIKE"/>
    <property type="match status" value="1"/>
</dbReference>
<feature type="compositionally biased region" description="Basic and acidic residues" evidence="6">
    <location>
        <begin position="9"/>
        <end position="22"/>
    </location>
</feature>
<evidence type="ECO:0000313" key="9">
    <source>
        <dbReference type="Proteomes" id="UP001054889"/>
    </source>
</evidence>
<protein>
    <recommendedName>
        <fullName evidence="7">Protein kinase domain-containing protein</fullName>
    </recommendedName>
</protein>
<feature type="domain" description="Protein kinase" evidence="7">
    <location>
        <begin position="62"/>
        <end position="176"/>
    </location>
</feature>
<name>A0AAV5BG33_ELECO</name>
<gene>
    <name evidence="8" type="primary">ga00273</name>
    <name evidence="8" type="ORF">PR202_ga00273</name>
</gene>
<accession>A0AAV5BG33</accession>
<dbReference type="PANTHER" id="PTHR47983:SF32">
    <property type="entry name" value="PROTEIN KINASE DOMAIN-CONTAINING PROTEIN"/>
    <property type="match status" value="1"/>
</dbReference>
<evidence type="ECO:0000259" key="7">
    <source>
        <dbReference type="PROSITE" id="PS50011"/>
    </source>
</evidence>
<dbReference type="Proteomes" id="UP001054889">
    <property type="component" value="Unassembled WGS sequence"/>
</dbReference>
<evidence type="ECO:0000256" key="5">
    <source>
        <dbReference type="ARBA" id="ARBA00022840"/>
    </source>
</evidence>
<keyword evidence="3" id="KW-0547">Nucleotide-binding</keyword>
<evidence type="ECO:0000256" key="1">
    <source>
        <dbReference type="ARBA" id="ARBA00022553"/>
    </source>
</evidence>
<dbReference type="Pfam" id="PF07714">
    <property type="entry name" value="PK_Tyr_Ser-Thr"/>
    <property type="match status" value="1"/>
</dbReference>
<keyword evidence="2" id="KW-0808">Transferase</keyword>
<keyword evidence="9" id="KW-1185">Reference proteome</keyword>
<dbReference type="Gene3D" id="3.30.200.20">
    <property type="entry name" value="Phosphorylase Kinase, domain 1"/>
    <property type="match status" value="1"/>
</dbReference>
<dbReference type="InterPro" id="IPR011009">
    <property type="entry name" value="Kinase-like_dom_sf"/>
</dbReference>
<dbReference type="GO" id="GO:0005524">
    <property type="term" value="F:ATP binding"/>
    <property type="evidence" value="ECO:0007669"/>
    <property type="project" value="UniProtKB-KW"/>
</dbReference>
<dbReference type="InterPro" id="IPR001245">
    <property type="entry name" value="Ser-Thr/Tyr_kinase_cat_dom"/>
</dbReference>
<keyword evidence="5" id="KW-0067">ATP-binding</keyword>
<dbReference type="InterPro" id="IPR052101">
    <property type="entry name" value="Plant_StressResp_Kinase"/>
</dbReference>
<evidence type="ECO:0000256" key="6">
    <source>
        <dbReference type="SAM" id="MobiDB-lite"/>
    </source>
</evidence>
<dbReference type="GO" id="GO:0004672">
    <property type="term" value="F:protein kinase activity"/>
    <property type="evidence" value="ECO:0007669"/>
    <property type="project" value="InterPro"/>
</dbReference>
<organism evidence="8 9">
    <name type="scientific">Eleusine coracana subsp. coracana</name>
    <dbReference type="NCBI Taxonomy" id="191504"/>
    <lineage>
        <taxon>Eukaryota</taxon>
        <taxon>Viridiplantae</taxon>
        <taxon>Streptophyta</taxon>
        <taxon>Embryophyta</taxon>
        <taxon>Tracheophyta</taxon>
        <taxon>Spermatophyta</taxon>
        <taxon>Magnoliopsida</taxon>
        <taxon>Liliopsida</taxon>
        <taxon>Poales</taxon>
        <taxon>Poaceae</taxon>
        <taxon>PACMAD clade</taxon>
        <taxon>Chloridoideae</taxon>
        <taxon>Cynodonteae</taxon>
        <taxon>Eleusininae</taxon>
        <taxon>Eleusine</taxon>
    </lineage>
</organism>
<comment type="caution">
    <text evidence="8">The sequence shown here is derived from an EMBL/GenBank/DDBJ whole genome shotgun (WGS) entry which is preliminary data.</text>
</comment>
<feature type="region of interest" description="Disordered" evidence="6">
    <location>
        <begin position="1"/>
        <end position="22"/>
    </location>
</feature>
<dbReference type="SUPFAM" id="SSF56112">
    <property type="entry name" value="Protein kinase-like (PK-like)"/>
    <property type="match status" value="1"/>
</dbReference>
<evidence type="ECO:0000256" key="3">
    <source>
        <dbReference type="ARBA" id="ARBA00022741"/>
    </source>
</evidence>
<dbReference type="InterPro" id="IPR000719">
    <property type="entry name" value="Prot_kinase_dom"/>
</dbReference>
<dbReference type="EMBL" id="BQKI01000001">
    <property type="protein sequence ID" value="GJM84590.1"/>
    <property type="molecule type" value="Genomic_DNA"/>
</dbReference>